<keyword evidence="9" id="KW-1185">Reference proteome</keyword>
<dbReference type="SUPFAM" id="SSF53383">
    <property type="entry name" value="PLP-dependent transferases"/>
    <property type="match status" value="1"/>
</dbReference>
<protein>
    <submittedName>
        <fullName evidence="8">Aspartate aminotransferase</fullName>
        <ecNumber evidence="8">2.6.1.1</ecNumber>
    </submittedName>
</protein>
<comment type="cofactor">
    <cofactor evidence="1">
        <name>pyridoxal 5'-phosphate</name>
        <dbReference type="ChEBI" id="CHEBI:597326"/>
    </cofactor>
</comment>
<feature type="domain" description="Aminotransferase class I/classII large" evidence="7">
    <location>
        <begin position="29"/>
        <end position="386"/>
    </location>
</feature>
<dbReference type="Proteomes" id="UP000576152">
    <property type="component" value="Unassembled WGS sequence"/>
</dbReference>
<dbReference type="CDD" id="cd00609">
    <property type="entry name" value="AAT_like"/>
    <property type="match status" value="1"/>
</dbReference>
<gene>
    <name evidence="8" type="ORF">FHS00_002496</name>
</gene>
<comment type="subunit">
    <text evidence="3">Homodimer.</text>
</comment>
<accession>A0ABR6HQZ1</accession>
<dbReference type="PRINTS" id="PR00799">
    <property type="entry name" value="TRANSAMINASE"/>
</dbReference>
<dbReference type="EC" id="2.6.1.1" evidence="8"/>
<dbReference type="InterPro" id="IPR004839">
    <property type="entry name" value="Aminotransferase_I/II_large"/>
</dbReference>
<evidence type="ECO:0000256" key="4">
    <source>
        <dbReference type="ARBA" id="ARBA00022576"/>
    </source>
</evidence>
<dbReference type="PANTHER" id="PTHR11879">
    <property type="entry name" value="ASPARTATE AMINOTRANSFERASE"/>
    <property type="match status" value="1"/>
</dbReference>
<comment type="caution">
    <text evidence="8">The sequence shown here is derived from an EMBL/GenBank/DDBJ whole genome shotgun (WGS) entry which is preliminary data.</text>
</comment>
<evidence type="ECO:0000313" key="8">
    <source>
        <dbReference type="EMBL" id="MBB3712898.1"/>
    </source>
</evidence>
<organism evidence="8 9">
    <name type="scientific">Limimaricola variabilis</name>
    <dbReference type="NCBI Taxonomy" id="1492771"/>
    <lineage>
        <taxon>Bacteria</taxon>
        <taxon>Pseudomonadati</taxon>
        <taxon>Pseudomonadota</taxon>
        <taxon>Alphaproteobacteria</taxon>
        <taxon>Rhodobacterales</taxon>
        <taxon>Paracoccaceae</taxon>
        <taxon>Limimaricola</taxon>
    </lineage>
</organism>
<dbReference type="Gene3D" id="3.40.640.10">
    <property type="entry name" value="Type I PLP-dependent aspartate aminotransferase-like (Major domain)"/>
    <property type="match status" value="1"/>
</dbReference>
<sequence>MLDRLPQPGSDPLWSLISAFRADPRPGRMDLVVGVYRDESGETPVPEAVRRAEARLAQAAPSKAYRALSGNAAFNAGMVRLLLGDVPARLARTHAMQSVGGTGALRLLAEMIAAARPDATVWSSDPGYINHRPLMTAPGLRFETYRLREDDRALDLDAMLDDLKAAVPGDVVLLHGCCHNPSGIDLSEPQWAEVSAFCAARGLIPLVDMAYQGFGDGMEADAAGLRRVVDENPTVLIAASCSKNMGLYCERTGAALVVGESPAAIAPVGPLLERIARASYSMPPEHGAAIAAEILVAPESWLREVDAMRARVNGLRSALGDALEAEGADPAFAGLRRQKGMFSLLPLGPEEMRRLREEFAIYGTDTGRINVAGLRHEQIAPLARALHAVSRIRTFARPSPAAPLQRQVELIG</sequence>
<evidence type="ECO:0000259" key="7">
    <source>
        <dbReference type="Pfam" id="PF00155"/>
    </source>
</evidence>
<dbReference type="GO" id="GO:0004069">
    <property type="term" value="F:L-aspartate:2-oxoglutarate aminotransferase activity"/>
    <property type="evidence" value="ECO:0007669"/>
    <property type="project" value="UniProtKB-EC"/>
</dbReference>
<dbReference type="InterPro" id="IPR015424">
    <property type="entry name" value="PyrdxlP-dep_Trfase"/>
</dbReference>
<keyword evidence="4 8" id="KW-0032">Aminotransferase</keyword>
<dbReference type="NCBIfam" id="NF006719">
    <property type="entry name" value="PRK09257.1"/>
    <property type="match status" value="1"/>
</dbReference>
<dbReference type="PANTHER" id="PTHR11879:SF22">
    <property type="entry name" value="ASPARTATE AMINOTRANSFERASE, MITOCHONDRIAL"/>
    <property type="match status" value="1"/>
</dbReference>
<keyword evidence="6" id="KW-0663">Pyridoxal phosphate</keyword>
<evidence type="ECO:0000256" key="3">
    <source>
        <dbReference type="ARBA" id="ARBA00011738"/>
    </source>
</evidence>
<dbReference type="RefSeq" id="WP_183474075.1">
    <property type="nucleotide sequence ID" value="NZ_JACIBX010000009.1"/>
</dbReference>
<dbReference type="InterPro" id="IPR015422">
    <property type="entry name" value="PyrdxlP-dep_Trfase_small"/>
</dbReference>
<evidence type="ECO:0000256" key="5">
    <source>
        <dbReference type="ARBA" id="ARBA00022679"/>
    </source>
</evidence>
<evidence type="ECO:0000256" key="6">
    <source>
        <dbReference type="ARBA" id="ARBA00022898"/>
    </source>
</evidence>
<name>A0ABR6HQZ1_9RHOB</name>
<keyword evidence="5 8" id="KW-0808">Transferase</keyword>
<dbReference type="Pfam" id="PF00155">
    <property type="entry name" value="Aminotran_1_2"/>
    <property type="match status" value="1"/>
</dbReference>
<evidence type="ECO:0000256" key="1">
    <source>
        <dbReference type="ARBA" id="ARBA00001933"/>
    </source>
</evidence>
<proteinExistence type="inferred from homology"/>
<evidence type="ECO:0000256" key="2">
    <source>
        <dbReference type="ARBA" id="ARBA00007441"/>
    </source>
</evidence>
<comment type="similarity">
    <text evidence="2">Belongs to the class-I pyridoxal-phosphate-dependent aminotransferase family.</text>
</comment>
<dbReference type="InterPro" id="IPR015421">
    <property type="entry name" value="PyrdxlP-dep_Trfase_major"/>
</dbReference>
<dbReference type="InterPro" id="IPR000796">
    <property type="entry name" value="Asp_trans"/>
</dbReference>
<evidence type="ECO:0000313" key="9">
    <source>
        <dbReference type="Proteomes" id="UP000576152"/>
    </source>
</evidence>
<reference evidence="8 9" key="1">
    <citation type="submission" date="2020-08" db="EMBL/GenBank/DDBJ databases">
        <title>Genomic Encyclopedia of Type Strains, Phase III (KMG-III): the genomes of soil and plant-associated and newly described type strains.</title>
        <authorList>
            <person name="Whitman W."/>
        </authorList>
    </citation>
    <scope>NUCLEOTIDE SEQUENCE [LARGE SCALE GENOMIC DNA]</scope>
    <source>
        <strain evidence="8 9">CECT 8572</strain>
    </source>
</reference>
<dbReference type="Gene3D" id="3.90.1150.10">
    <property type="entry name" value="Aspartate Aminotransferase, domain 1"/>
    <property type="match status" value="1"/>
</dbReference>
<dbReference type="EMBL" id="JACIBX010000009">
    <property type="protein sequence ID" value="MBB3712898.1"/>
    <property type="molecule type" value="Genomic_DNA"/>
</dbReference>